<dbReference type="InterPro" id="IPR037069">
    <property type="entry name" value="AcylCoA_DH/ox_N_sf"/>
</dbReference>
<dbReference type="GO" id="GO:0003995">
    <property type="term" value="F:acyl-CoA dehydrogenase activity"/>
    <property type="evidence" value="ECO:0007669"/>
    <property type="project" value="InterPro"/>
</dbReference>
<dbReference type="SUPFAM" id="SSF47203">
    <property type="entry name" value="Acyl-CoA dehydrogenase C-terminal domain-like"/>
    <property type="match status" value="1"/>
</dbReference>
<accession>A0A4P6JQ03</accession>
<dbReference type="Gene3D" id="1.20.140.10">
    <property type="entry name" value="Butyryl-CoA Dehydrogenase, subunit A, domain 3"/>
    <property type="match status" value="1"/>
</dbReference>
<organism evidence="10 11">
    <name type="scientific">Ktedonosporobacter rubrisoli</name>
    <dbReference type="NCBI Taxonomy" id="2509675"/>
    <lineage>
        <taxon>Bacteria</taxon>
        <taxon>Bacillati</taxon>
        <taxon>Chloroflexota</taxon>
        <taxon>Ktedonobacteria</taxon>
        <taxon>Ktedonobacterales</taxon>
        <taxon>Ktedonosporobacteraceae</taxon>
        <taxon>Ktedonosporobacter</taxon>
    </lineage>
</organism>
<evidence type="ECO:0000256" key="2">
    <source>
        <dbReference type="ARBA" id="ARBA00009347"/>
    </source>
</evidence>
<dbReference type="PANTHER" id="PTHR43884">
    <property type="entry name" value="ACYL-COA DEHYDROGENASE"/>
    <property type="match status" value="1"/>
</dbReference>
<dbReference type="AlphaFoldDB" id="A0A4P6JQ03"/>
<feature type="domain" description="Acyl-CoA dehydrogenase/oxidase C-terminal" evidence="7">
    <location>
        <begin position="229"/>
        <end position="377"/>
    </location>
</feature>
<comment type="similarity">
    <text evidence="2 6">Belongs to the acyl-CoA dehydrogenase family.</text>
</comment>
<evidence type="ECO:0000256" key="3">
    <source>
        <dbReference type="ARBA" id="ARBA00022630"/>
    </source>
</evidence>
<dbReference type="FunFam" id="1.20.140.10:FF:000001">
    <property type="entry name" value="Acyl-CoA dehydrogenase"/>
    <property type="match status" value="1"/>
</dbReference>
<dbReference type="PIRSF" id="PIRSF016578">
    <property type="entry name" value="HsaA"/>
    <property type="match status" value="1"/>
</dbReference>
<dbReference type="InterPro" id="IPR013786">
    <property type="entry name" value="AcylCoA_DH/ox_N"/>
</dbReference>
<dbReference type="Gene3D" id="1.10.540.10">
    <property type="entry name" value="Acyl-CoA dehydrogenase/oxidase, N-terminal domain"/>
    <property type="match status" value="1"/>
</dbReference>
<dbReference type="OrthoDB" id="9802447at2"/>
<evidence type="ECO:0000313" key="10">
    <source>
        <dbReference type="EMBL" id="QBD77182.1"/>
    </source>
</evidence>
<dbReference type="RefSeq" id="WP_129888245.1">
    <property type="nucleotide sequence ID" value="NZ_CP035758.1"/>
</dbReference>
<feature type="domain" description="Acyl-CoA oxidase/dehydrogenase middle" evidence="8">
    <location>
        <begin position="124"/>
        <end position="217"/>
    </location>
</feature>
<dbReference type="PANTHER" id="PTHR43884:SF12">
    <property type="entry name" value="ISOVALERYL-COA DEHYDROGENASE, MITOCHONDRIAL-RELATED"/>
    <property type="match status" value="1"/>
</dbReference>
<keyword evidence="5 6" id="KW-0560">Oxidoreductase</keyword>
<dbReference type="PROSITE" id="PS00073">
    <property type="entry name" value="ACYL_COA_DH_2"/>
    <property type="match status" value="1"/>
</dbReference>
<gene>
    <name evidence="10" type="ORF">EPA93_14715</name>
</gene>
<dbReference type="Pfam" id="PF02771">
    <property type="entry name" value="Acyl-CoA_dh_N"/>
    <property type="match status" value="1"/>
</dbReference>
<proteinExistence type="inferred from homology"/>
<name>A0A4P6JQ03_KTERU</name>
<comment type="cofactor">
    <cofactor evidence="1 6">
        <name>FAD</name>
        <dbReference type="ChEBI" id="CHEBI:57692"/>
    </cofactor>
</comment>
<dbReference type="Gene3D" id="2.40.110.10">
    <property type="entry name" value="Butyryl-CoA Dehydrogenase, subunit A, domain 2"/>
    <property type="match status" value="1"/>
</dbReference>
<dbReference type="InterPro" id="IPR006091">
    <property type="entry name" value="Acyl-CoA_Oxase/DH_mid-dom"/>
</dbReference>
<evidence type="ECO:0000313" key="11">
    <source>
        <dbReference type="Proteomes" id="UP000290365"/>
    </source>
</evidence>
<dbReference type="Pfam" id="PF02770">
    <property type="entry name" value="Acyl-CoA_dh_M"/>
    <property type="match status" value="1"/>
</dbReference>
<sequence length="379" mass="41979">MHFAWTQEQNQLYQRILQASQEILHEESKDLPRWWTRAHWEACARIGLLGLSIAERYGGQGYDALTTSYAVEAFGRGCVDMGLVFSASAHLFSCCMPLAEYGSADLKERWLPGLCAGSYIGANASTEKEAGSDIFALKTQAWREANGYILRGVKSYVSNGPLADLFLVYARTNPAHGYLGITAFLVERETPGLLIGESFEKLGLTSTPVCQILLDECYIPVHNRLGQEGQGALIFKRSMQWERACLFAAYVGQMERQLEQTISYAQKRSQFGTPIGKKQVIAHRIANMKLRLESARFLLYHACWLFSQQKDATQAIALSKLAVSEAAIQNSLDALQIYGSAGVSGEDGIERMVRDALPATIFSGTSEIQREIIAKELGL</sequence>
<evidence type="ECO:0000256" key="5">
    <source>
        <dbReference type="ARBA" id="ARBA00023002"/>
    </source>
</evidence>
<keyword evidence="4 6" id="KW-0274">FAD</keyword>
<protein>
    <submittedName>
        <fullName evidence="10">Acyl-CoA dehydrogenase</fullName>
    </submittedName>
</protein>
<evidence type="ECO:0000256" key="6">
    <source>
        <dbReference type="RuleBase" id="RU362125"/>
    </source>
</evidence>
<dbReference type="GO" id="GO:0050660">
    <property type="term" value="F:flavin adenine dinucleotide binding"/>
    <property type="evidence" value="ECO:0007669"/>
    <property type="project" value="InterPro"/>
</dbReference>
<dbReference type="InterPro" id="IPR036250">
    <property type="entry name" value="AcylCo_DH-like_C"/>
</dbReference>
<dbReference type="Pfam" id="PF00441">
    <property type="entry name" value="Acyl-CoA_dh_1"/>
    <property type="match status" value="1"/>
</dbReference>
<dbReference type="InterPro" id="IPR009075">
    <property type="entry name" value="AcylCo_DH/oxidase_C"/>
</dbReference>
<evidence type="ECO:0000256" key="4">
    <source>
        <dbReference type="ARBA" id="ARBA00022827"/>
    </source>
</evidence>
<dbReference type="EMBL" id="CP035758">
    <property type="protein sequence ID" value="QBD77182.1"/>
    <property type="molecule type" value="Genomic_DNA"/>
</dbReference>
<dbReference type="KEGG" id="kbs:EPA93_14715"/>
<dbReference type="InterPro" id="IPR006089">
    <property type="entry name" value="Acyl-CoA_DH_CS"/>
</dbReference>
<dbReference type="InterPro" id="IPR046373">
    <property type="entry name" value="Acyl-CoA_Oxase/DH_mid-dom_sf"/>
</dbReference>
<dbReference type="SUPFAM" id="SSF56645">
    <property type="entry name" value="Acyl-CoA dehydrogenase NM domain-like"/>
    <property type="match status" value="1"/>
</dbReference>
<dbReference type="InterPro" id="IPR009100">
    <property type="entry name" value="AcylCoA_DH/oxidase_NM_dom_sf"/>
</dbReference>
<feature type="domain" description="Acyl-CoA dehydrogenase/oxidase N-terminal" evidence="9">
    <location>
        <begin position="15"/>
        <end position="117"/>
    </location>
</feature>
<evidence type="ECO:0000256" key="1">
    <source>
        <dbReference type="ARBA" id="ARBA00001974"/>
    </source>
</evidence>
<keyword evidence="11" id="KW-1185">Reference proteome</keyword>
<dbReference type="Proteomes" id="UP000290365">
    <property type="component" value="Chromosome"/>
</dbReference>
<keyword evidence="3 6" id="KW-0285">Flavoprotein</keyword>
<evidence type="ECO:0000259" key="8">
    <source>
        <dbReference type="Pfam" id="PF02770"/>
    </source>
</evidence>
<reference evidence="10 11" key="1">
    <citation type="submission" date="2019-01" db="EMBL/GenBank/DDBJ databases">
        <title>Ktedonosporobacter rubrisoli SCAWS-G2.</title>
        <authorList>
            <person name="Huang Y."/>
            <person name="Yan B."/>
        </authorList>
    </citation>
    <scope>NUCLEOTIDE SEQUENCE [LARGE SCALE GENOMIC DNA]</scope>
    <source>
        <strain evidence="10 11">SCAWS-G2</strain>
    </source>
</reference>
<evidence type="ECO:0000259" key="7">
    <source>
        <dbReference type="Pfam" id="PF00441"/>
    </source>
</evidence>
<evidence type="ECO:0000259" key="9">
    <source>
        <dbReference type="Pfam" id="PF02771"/>
    </source>
</evidence>